<evidence type="ECO:0000256" key="1">
    <source>
        <dbReference type="SAM" id="MobiDB-lite"/>
    </source>
</evidence>
<evidence type="ECO:0000313" key="4">
    <source>
        <dbReference type="Proteomes" id="UP000008827"/>
    </source>
</evidence>
<reference evidence="2 3" key="1">
    <citation type="journal article" date="2010" name="Nature">
        <title>Genome sequence of the palaeopolyploid soybean.</title>
        <authorList>
            <person name="Schmutz J."/>
            <person name="Cannon S.B."/>
            <person name="Schlueter J."/>
            <person name="Ma J."/>
            <person name="Mitros T."/>
            <person name="Nelson W."/>
            <person name="Hyten D.L."/>
            <person name="Song Q."/>
            <person name="Thelen J.J."/>
            <person name="Cheng J."/>
            <person name="Xu D."/>
            <person name="Hellsten U."/>
            <person name="May G.D."/>
            <person name="Yu Y."/>
            <person name="Sakurai T."/>
            <person name="Umezawa T."/>
            <person name="Bhattacharyya M.K."/>
            <person name="Sandhu D."/>
            <person name="Valliyodan B."/>
            <person name="Lindquist E."/>
            <person name="Peto M."/>
            <person name="Grant D."/>
            <person name="Shu S."/>
            <person name="Goodstein D."/>
            <person name="Barry K."/>
            <person name="Futrell-Griggs M."/>
            <person name="Abernathy B."/>
            <person name="Du J."/>
            <person name="Tian Z."/>
            <person name="Zhu L."/>
            <person name="Gill N."/>
            <person name="Joshi T."/>
            <person name="Libault M."/>
            <person name="Sethuraman A."/>
            <person name="Zhang X.-C."/>
            <person name="Shinozaki K."/>
            <person name="Nguyen H.T."/>
            <person name="Wing R.A."/>
            <person name="Cregan P."/>
            <person name="Specht J."/>
            <person name="Grimwood J."/>
            <person name="Rokhsar D."/>
            <person name="Stacey G."/>
            <person name="Shoemaker R.C."/>
            <person name="Jackson S.A."/>
        </authorList>
    </citation>
    <scope>NUCLEOTIDE SEQUENCE [LARGE SCALE GENOMIC DNA]</scope>
    <source>
        <strain evidence="3">cv. Williams 82</strain>
        <tissue evidence="2">Callus</tissue>
    </source>
</reference>
<dbReference type="Gramene" id="KRH02320">
    <property type="protein sequence ID" value="KRH02320"/>
    <property type="gene ID" value="GLYMA_17G031300"/>
</dbReference>
<dbReference type="OrthoDB" id="1616998at2759"/>
<organism evidence="2">
    <name type="scientific">Glycine max</name>
    <name type="common">Soybean</name>
    <name type="synonym">Glycine hispida</name>
    <dbReference type="NCBI Taxonomy" id="3847"/>
    <lineage>
        <taxon>Eukaryota</taxon>
        <taxon>Viridiplantae</taxon>
        <taxon>Streptophyta</taxon>
        <taxon>Embryophyta</taxon>
        <taxon>Tracheophyta</taxon>
        <taxon>Spermatophyta</taxon>
        <taxon>Magnoliopsida</taxon>
        <taxon>eudicotyledons</taxon>
        <taxon>Gunneridae</taxon>
        <taxon>Pentapetalae</taxon>
        <taxon>rosids</taxon>
        <taxon>fabids</taxon>
        <taxon>Fabales</taxon>
        <taxon>Fabaceae</taxon>
        <taxon>Papilionoideae</taxon>
        <taxon>50 kb inversion clade</taxon>
        <taxon>NPAAA clade</taxon>
        <taxon>indigoferoid/millettioid clade</taxon>
        <taxon>Phaseoleae</taxon>
        <taxon>Glycine</taxon>
        <taxon>Glycine subgen. Soja</taxon>
    </lineage>
</organism>
<evidence type="ECO:0000313" key="2">
    <source>
        <dbReference type="EMBL" id="KRH02320.1"/>
    </source>
</evidence>
<reference evidence="3" key="2">
    <citation type="submission" date="2018-02" db="UniProtKB">
        <authorList>
            <consortium name="EnsemblPlants"/>
        </authorList>
    </citation>
    <scope>IDENTIFICATION</scope>
    <source>
        <strain evidence="3">Williams 82</strain>
    </source>
</reference>
<feature type="region of interest" description="Disordered" evidence="1">
    <location>
        <begin position="52"/>
        <end position="85"/>
    </location>
</feature>
<evidence type="ECO:0000313" key="3">
    <source>
        <dbReference type="EnsemblPlants" id="KRH02320"/>
    </source>
</evidence>
<proteinExistence type="predicted"/>
<feature type="compositionally biased region" description="Basic residues" evidence="1">
    <location>
        <begin position="52"/>
        <end position="62"/>
    </location>
</feature>
<gene>
    <name evidence="2" type="ORF">GLYMA_17G031300</name>
</gene>
<dbReference type="EMBL" id="CM000850">
    <property type="protein sequence ID" value="KRH02320.1"/>
    <property type="molecule type" value="Genomic_DNA"/>
</dbReference>
<feature type="region of interest" description="Disordered" evidence="1">
    <location>
        <begin position="1"/>
        <end position="24"/>
    </location>
</feature>
<dbReference type="AlphaFoldDB" id="A0A0R0F7H4"/>
<feature type="compositionally biased region" description="Basic and acidic residues" evidence="1">
    <location>
        <begin position="1"/>
        <end position="13"/>
    </location>
</feature>
<protein>
    <submittedName>
        <fullName evidence="2 3">Uncharacterized protein</fullName>
    </submittedName>
</protein>
<reference evidence="2" key="3">
    <citation type="submission" date="2018-07" db="EMBL/GenBank/DDBJ databases">
        <title>WGS assembly of Glycine max.</title>
        <authorList>
            <person name="Schmutz J."/>
            <person name="Cannon S."/>
            <person name="Schlueter J."/>
            <person name="Ma J."/>
            <person name="Mitros T."/>
            <person name="Nelson W."/>
            <person name="Hyten D."/>
            <person name="Song Q."/>
            <person name="Thelen J."/>
            <person name="Cheng J."/>
            <person name="Xu D."/>
            <person name="Hellsten U."/>
            <person name="May G."/>
            <person name="Yu Y."/>
            <person name="Sakurai T."/>
            <person name="Umezawa T."/>
            <person name="Bhattacharyya M."/>
            <person name="Sandhu D."/>
            <person name="Valliyodan B."/>
            <person name="Lindquist E."/>
            <person name="Peto M."/>
            <person name="Grant D."/>
            <person name="Shu S."/>
            <person name="Goodstein D."/>
            <person name="Barry K."/>
            <person name="Futrell-Griggs M."/>
            <person name="Abernathy B."/>
            <person name="Du J."/>
            <person name="Tian Z."/>
            <person name="Zhu L."/>
            <person name="Gill N."/>
            <person name="Joshi T."/>
            <person name="Libault M."/>
            <person name="Sethuraman A."/>
            <person name="Zhang X."/>
            <person name="Shinozaki K."/>
            <person name="Nguyen H."/>
            <person name="Wing R."/>
            <person name="Cregan P."/>
            <person name="Specht J."/>
            <person name="Grimwood J."/>
            <person name="Rokhsar D."/>
            <person name="Stacey G."/>
            <person name="Shoemaker R."/>
            <person name="Jackson S."/>
        </authorList>
    </citation>
    <scope>NUCLEOTIDE SEQUENCE</scope>
    <source>
        <tissue evidence="2">Callus</tissue>
    </source>
</reference>
<keyword evidence="4" id="KW-1185">Reference proteome</keyword>
<accession>A0A0R0F7H4</accession>
<feature type="compositionally biased region" description="Polar residues" evidence="1">
    <location>
        <begin position="14"/>
        <end position="24"/>
    </location>
</feature>
<sequence length="85" mass="9370">MVFEKASVRETDTCSRSSSGQGISLEENITTNYGKTKSIMEKEVARRALLRSHLRQNGRKKIANNSAKSLPSRLSKVSLAEDSAN</sequence>
<name>A0A0R0F7H4_SOYBN</name>
<dbReference type="InParanoid" id="A0A0R0F7H4"/>
<dbReference type="Proteomes" id="UP000008827">
    <property type="component" value="Chromosome 17"/>
</dbReference>
<dbReference type="EnsemblPlants" id="KRH02320">
    <property type="protein sequence ID" value="KRH02320"/>
    <property type="gene ID" value="GLYMA_17G031300"/>
</dbReference>